<evidence type="ECO:0000256" key="10">
    <source>
        <dbReference type="PIRSR" id="PIRSR006246-1"/>
    </source>
</evidence>
<dbReference type="InterPro" id="IPR009010">
    <property type="entry name" value="Asp_de-COase-like_dom_sf"/>
</dbReference>
<evidence type="ECO:0000256" key="9">
    <source>
        <dbReference type="HAMAP-Rule" id="MF_00446"/>
    </source>
</evidence>
<reference evidence="14 15" key="1">
    <citation type="journal article" date="2011" name="J. Bacteriol.">
        <title>Genome sequence of Chthoniobacter flavus Ellin428, an aerobic heterotrophic soil bacterium.</title>
        <authorList>
            <person name="Kant R."/>
            <person name="van Passel M.W."/>
            <person name="Palva A."/>
            <person name="Lucas S."/>
            <person name="Lapidus A."/>
            <person name="Glavina Del Rio T."/>
            <person name="Dalin E."/>
            <person name="Tice H."/>
            <person name="Bruce D."/>
            <person name="Goodwin L."/>
            <person name="Pitluck S."/>
            <person name="Larimer F.W."/>
            <person name="Land M.L."/>
            <person name="Hauser L."/>
            <person name="Sangwan P."/>
            <person name="de Vos W.M."/>
            <person name="Janssen P.H."/>
            <person name="Smidt H."/>
        </authorList>
    </citation>
    <scope>NUCLEOTIDE SEQUENCE [LARGE SCALE GENOMIC DNA]</scope>
    <source>
        <strain evidence="14 15">Ellin428</strain>
    </source>
</reference>
<dbReference type="AlphaFoldDB" id="B4CWW6"/>
<dbReference type="RefSeq" id="WP_006978905.1">
    <property type="nucleotide sequence ID" value="NZ_ABVL01000003.1"/>
</dbReference>
<organism evidence="14 15">
    <name type="scientific">Chthoniobacter flavus Ellin428</name>
    <dbReference type="NCBI Taxonomy" id="497964"/>
    <lineage>
        <taxon>Bacteria</taxon>
        <taxon>Pseudomonadati</taxon>
        <taxon>Verrucomicrobiota</taxon>
        <taxon>Spartobacteria</taxon>
        <taxon>Chthoniobacterales</taxon>
        <taxon>Chthoniobacteraceae</taxon>
        <taxon>Chthoniobacter</taxon>
    </lineage>
</organism>
<dbReference type="EMBL" id="ABVL01000003">
    <property type="protein sequence ID" value="EDY21286.1"/>
    <property type="molecule type" value="Genomic_DNA"/>
</dbReference>
<feature type="modified residue" description="Pyruvic acid (Ser)" evidence="9 12">
    <location>
        <position position="25"/>
    </location>
</feature>
<dbReference type="Pfam" id="PF02261">
    <property type="entry name" value="Asp_decarbox"/>
    <property type="match status" value="1"/>
</dbReference>
<evidence type="ECO:0000256" key="5">
    <source>
        <dbReference type="ARBA" id="ARBA00023145"/>
    </source>
</evidence>
<dbReference type="GO" id="GO:0006523">
    <property type="term" value="P:alanine biosynthetic process"/>
    <property type="evidence" value="ECO:0007669"/>
    <property type="project" value="InterPro"/>
</dbReference>
<dbReference type="Gene3D" id="2.40.40.20">
    <property type="match status" value="1"/>
</dbReference>
<evidence type="ECO:0000313" key="14">
    <source>
        <dbReference type="EMBL" id="EDY21286.1"/>
    </source>
</evidence>
<comment type="pathway">
    <text evidence="9">Cofactor biosynthesis; (R)-pantothenate biosynthesis; beta-alanine from L-aspartate: step 1/1.</text>
</comment>
<dbReference type="EC" id="4.1.1.11" evidence="9"/>
<evidence type="ECO:0000256" key="3">
    <source>
        <dbReference type="ARBA" id="ARBA00022793"/>
    </source>
</evidence>
<keyword evidence="6 9" id="KW-0456">Lyase</keyword>
<comment type="cofactor">
    <cofactor evidence="9 10">
        <name>pyruvate</name>
        <dbReference type="ChEBI" id="CHEBI:15361"/>
    </cofactor>
    <text evidence="9 10">Binds 1 pyruvoyl group covalently per subunit.</text>
</comment>
<feature type="active site" description="Schiff-base intermediate with substrate; via pyruvic acid" evidence="9 10">
    <location>
        <position position="25"/>
    </location>
</feature>
<dbReference type="InterPro" id="IPR003190">
    <property type="entry name" value="Asp_decarbox"/>
</dbReference>
<comment type="subunit">
    <text evidence="9">Heterooctamer of four alpha and four beta subunits.</text>
</comment>
<evidence type="ECO:0000256" key="8">
    <source>
        <dbReference type="ARBA" id="ARBA00023317"/>
    </source>
</evidence>
<gene>
    <name evidence="9" type="primary">panD</name>
    <name evidence="14" type="ORF">CfE428DRAFT_1579</name>
</gene>
<feature type="chain" id="PRO_5011838849" description="Aspartate 1-decarboxylase alpha chain" evidence="9 13">
    <location>
        <begin position="25"/>
        <end position="130"/>
    </location>
</feature>
<dbReference type="NCBIfam" id="TIGR00223">
    <property type="entry name" value="panD"/>
    <property type="match status" value="1"/>
</dbReference>
<keyword evidence="15" id="KW-1185">Reference proteome</keyword>
<keyword evidence="7 9" id="KW-0704">Schiff base</keyword>
<dbReference type="GO" id="GO:0015940">
    <property type="term" value="P:pantothenate biosynthetic process"/>
    <property type="evidence" value="ECO:0007669"/>
    <property type="project" value="UniProtKB-UniRule"/>
</dbReference>
<dbReference type="UniPathway" id="UPA00028">
    <property type="reaction ID" value="UER00002"/>
</dbReference>
<comment type="caution">
    <text evidence="14">The sequence shown here is derived from an EMBL/GenBank/DDBJ whole genome shotgun (WGS) entry which is preliminary data.</text>
</comment>
<evidence type="ECO:0000256" key="7">
    <source>
        <dbReference type="ARBA" id="ARBA00023270"/>
    </source>
</evidence>
<evidence type="ECO:0000256" key="11">
    <source>
        <dbReference type="PIRSR" id="PIRSR006246-2"/>
    </source>
</evidence>
<protein>
    <recommendedName>
        <fullName evidence="9">Aspartate 1-decarboxylase</fullName>
        <ecNumber evidence="9">4.1.1.11</ecNumber>
    </recommendedName>
    <alternativeName>
        <fullName evidence="9">Aspartate alpha-decarboxylase</fullName>
    </alternativeName>
    <component>
        <recommendedName>
            <fullName evidence="9">Aspartate 1-decarboxylase beta chain</fullName>
        </recommendedName>
    </component>
    <component>
        <recommendedName>
            <fullName evidence="9">Aspartate 1-decarboxylase alpha chain</fullName>
        </recommendedName>
    </component>
</protein>
<keyword evidence="3 9" id="KW-0210">Decarboxylase</keyword>
<keyword evidence="2 9" id="KW-0566">Pantothenate biosynthesis</keyword>
<name>B4CWW6_9BACT</name>
<comment type="PTM">
    <text evidence="9 12">Is synthesized initially as an inactive proenzyme, which is activated by self-cleavage at a specific serine bond to produce a beta-subunit with a hydroxyl group at its C-terminus and an alpha-subunit with a pyruvoyl group at its N-terminus.</text>
</comment>
<keyword evidence="5 9" id="KW-0865">Zymogen</keyword>
<evidence type="ECO:0000313" key="15">
    <source>
        <dbReference type="Proteomes" id="UP000005824"/>
    </source>
</evidence>
<dbReference type="eggNOG" id="COG0853">
    <property type="taxonomic scope" value="Bacteria"/>
</dbReference>
<keyword evidence="8 9" id="KW-0670">Pyruvate</keyword>
<comment type="catalytic activity">
    <reaction evidence="9">
        <text>L-aspartate + H(+) = beta-alanine + CO2</text>
        <dbReference type="Rhea" id="RHEA:19497"/>
        <dbReference type="ChEBI" id="CHEBI:15378"/>
        <dbReference type="ChEBI" id="CHEBI:16526"/>
        <dbReference type="ChEBI" id="CHEBI:29991"/>
        <dbReference type="ChEBI" id="CHEBI:57966"/>
        <dbReference type="EC" id="4.1.1.11"/>
    </reaction>
</comment>
<evidence type="ECO:0000256" key="2">
    <source>
        <dbReference type="ARBA" id="ARBA00022655"/>
    </source>
</evidence>
<dbReference type="InParanoid" id="B4CWW6"/>
<proteinExistence type="inferred from homology"/>
<dbReference type="GO" id="GO:0004068">
    <property type="term" value="F:aspartate 1-decarboxylase activity"/>
    <property type="evidence" value="ECO:0007669"/>
    <property type="project" value="UniProtKB-UniRule"/>
</dbReference>
<dbReference type="GO" id="GO:0005829">
    <property type="term" value="C:cytosol"/>
    <property type="evidence" value="ECO:0007669"/>
    <property type="project" value="TreeGrafter"/>
</dbReference>
<feature type="binding site" evidence="9 11">
    <location>
        <begin position="73"/>
        <end position="75"/>
    </location>
    <ligand>
        <name>substrate</name>
    </ligand>
</feature>
<comment type="similarity">
    <text evidence="9">Belongs to the PanD family.</text>
</comment>
<dbReference type="SUPFAM" id="SSF50692">
    <property type="entry name" value="ADC-like"/>
    <property type="match status" value="1"/>
</dbReference>
<evidence type="ECO:0000256" key="12">
    <source>
        <dbReference type="PIRSR" id="PIRSR006246-3"/>
    </source>
</evidence>
<dbReference type="Proteomes" id="UP000005824">
    <property type="component" value="Unassembled WGS sequence"/>
</dbReference>
<comment type="subcellular location">
    <subcellularLocation>
        <location evidence="9">Cytoplasm</location>
    </subcellularLocation>
</comment>
<evidence type="ECO:0000256" key="6">
    <source>
        <dbReference type="ARBA" id="ARBA00023239"/>
    </source>
</evidence>
<keyword evidence="4 9" id="KW-0068">Autocatalytic cleavage</keyword>
<evidence type="ECO:0000256" key="13">
    <source>
        <dbReference type="PIRSR" id="PIRSR006246-5"/>
    </source>
</evidence>
<feature type="active site" description="Proton donor" evidence="9 10">
    <location>
        <position position="58"/>
    </location>
</feature>
<dbReference type="FunCoup" id="B4CWW6">
    <property type="interactions" value="320"/>
</dbReference>
<dbReference type="STRING" id="497964.CfE428DRAFT_1579"/>
<dbReference type="PANTHER" id="PTHR21012:SF0">
    <property type="entry name" value="ASPARTATE 1-DECARBOXYLASE"/>
    <property type="match status" value="1"/>
</dbReference>
<comment type="function">
    <text evidence="9">Catalyzes the pyruvoyl-dependent decarboxylation of aspartate to produce beta-alanine.</text>
</comment>
<sequence>MQLTLLKSKIHRATVTGASLHYEGSMTISRDLAERVGLLPYERILIGNMANGERFETYVIYGDAGTGQIQLNGATAHLGKIGDRVTIMNFGSYTPDEAANHKPRVVVLNEKNEIVRYEAGHSPEELQVVA</sequence>
<keyword evidence="1 9" id="KW-0963">Cytoplasm</keyword>
<evidence type="ECO:0000256" key="4">
    <source>
        <dbReference type="ARBA" id="ARBA00022813"/>
    </source>
</evidence>
<dbReference type="HAMAP" id="MF_00446">
    <property type="entry name" value="PanD"/>
    <property type="match status" value="1"/>
</dbReference>
<dbReference type="PANTHER" id="PTHR21012">
    <property type="entry name" value="ASPARTATE 1-DECARBOXYLASE"/>
    <property type="match status" value="1"/>
</dbReference>
<dbReference type="PIRSF" id="PIRSF006246">
    <property type="entry name" value="Asp_decarbox"/>
    <property type="match status" value="1"/>
</dbReference>
<accession>B4CWW6</accession>
<dbReference type="CDD" id="cd06919">
    <property type="entry name" value="Asp_decarbox"/>
    <property type="match status" value="1"/>
</dbReference>
<feature type="chain" id="PRO_5011838851" description="Aspartate 1-decarboxylase beta chain" evidence="9 13">
    <location>
        <begin position="1"/>
        <end position="24"/>
    </location>
</feature>
<evidence type="ECO:0000256" key="1">
    <source>
        <dbReference type="ARBA" id="ARBA00022490"/>
    </source>
</evidence>
<feature type="binding site" evidence="9 11">
    <location>
        <position position="57"/>
    </location>
    <ligand>
        <name>substrate</name>
    </ligand>
</feature>